<keyword evidence="2" id="KW-0472">Membrane</keyword>
<dbReference type="Proteomes" id="UP000192513">
    <property type="component" value="Unassembled WGS sequence"/>
</dbReference>
<dbReference type="OrthoDB" id="4752889at2"/>
<reference evidence="3 4" key="1">
    <citation type="submission" date="2017-02" db="EMBL/GenBank/DDBJ databases">
        <title>The new phylogeny of genus Mycobacterium.</title>
        <authorList>
            <person name="Tortoli E."/>
            <person name="Trovato A."/>
            <person name="Cirillo D.M."/>
        </authorList>
    </citation>
    <scope>NUCLEOTIDE SEQUENCE [LARGE SCALE GENOMIC DNA]</scope>
    <source>
        <strain evidence="3 4">DSM 45000</strain>
    </source>
</reference>
<dbReference type="AlphaFoldDB" id="A0A1X0ICV2"/>
<keyword evidence="2" id="KW-1133">Transmembrane helix</keyword>
<keyword evidence="4" id="KW-1185">Reference proteome</keyword>
<protein>
    <submittedName>
        <fullName evidence="3">Uncharacterized protein</fullName>
    </submittedName>
</protein>
<organism evidence="3 4">
    <name type="scientific">Mycobacterium paraseoulense</name>
    <dbReference type="NCBI Taxonomy" id="590652"/>
    <lineage>
        <taxon>Bacteria</taxon>
        <taxon>Bacillati</taxon>
        <taxon>Actinomycetota</taxon>
        <taxon>Actinomycetes</taxon>
        <taxon>Mycobacteriales</taxon>
        <taxon>Mycobacteriaceae</taxon>
        <taxon>Mycobacterium</taxon>
    </lineage>
</organism>
<evidence type="ECO:0000313" key="4">
    <source>
        <dbReference type="Proteomes" id="UP000192513"/>
    </source>
</evidence>
<name>A0A1X0ICV2_9MYCO</name>
<accession>A0A1X0ICV2</accession>
<comment type="caution">
    <text evidence="3">The sequence shown here is derived from an EMBL/GenBank/DDBJ whole genome shotgun (WGS) entry which is preliminary data.</text>
</comment>
<feature type="transmembrane region" description="Helical" evidence="2">
    <location>
        <begin position="37"/>
        <end position="56"/>
    </location>
</feature>
<feature type="compositionally biased region" description="Low complexity" evidence="1">
    <location>
        <begin position="1"/>
        <end position="11"/>
    </location>
</feature>
<proteinExistence type="predicted"/>
<gene>
    <name evidence="3" type="ORF">BST39_09000</name>
</gene>
<dbReference type="STRING" id="590652.BST39_09000"/>
<keyword evidence="2" id="KW-0812">Transmembrane</keyword>
<evidence type="ECO:0000256" key="2">
    <source>
        <dbReference type="SAM" id="Phobius"/>
    </source>
</evidence>
<evidence type="ECO:0000256" key="1">
    <source>
        <dbReference type="SAM" id="MobiDB-lite"/>
    </source>
</evidence>
<evidence type="ECO:0000313" key="3">
    <source>
        <dbReference type="EMBL" id="ORB43221.1"/>
    </source>
</evidence>
<sequence length="182" mass="18784">MVGNEPWRPAGGPAPQPPWANWSPKYVEQPVPRSRPWLAIAVVLTAGLAIAALILARTRPRAPSSSTATTTPTHAPADVAAAQQQLCDMYQLAAKAVQVDTAGTHKALARIATTNGALMLDMAASNPALDANHRDAARALEAACLTMTAKSSYGAATEAAFQSAIDDAIAKDAAMKKVCSGG</sequence>
<feature type="region of interest" description="Disordered" evidence="1">
    <location>
        <begin position="1"/>
        <end position="21"/>
    </location>
</feature>
<dbReference type="EMBL" id="MVIE01000008">
    <property type="protein sequence ID" value="ORB43221.1"/>
    <property type="molecule type" value="Genomic_DNA"/>
</dbReference>